<keyword evidence="16" id="KW-1185">Reference proteome</keyword>
<protein>
    <recommendedName>
        <fullName evidence="9 12">4-hydroxy-tetrahydrodipicolinate reductase</fullName>
        <ecNumber evidence="9 12">1.17.1.8</ecNumber>
    </recommendedName>
</protein>
<dbReference type="InterPro" id="IPR036291">
    <property type="entry name" value="NAD(P)-bd_dom_sf"/>
</dbReference>
<dbReference type="PIRSF" id="PIRSF000161">
    <property type="entry name" value="DHPR"/>
    <property type="match status" value="1"/>
</dbReference>
<dbReference type="InterPro" id="IPR023940">
    <property type="entry name" value="DHDPR_bac"/>
</dbReference>
<dbReference type="Pfam" id="PF01113">
    <property type="entry name" value="DapB_N"/>
    <property type="match status" value="1"/>
</dbReference>
<dbReference type="PANTHER" id="PTHR20836">
    <property type="entry name" value="DIHYDRODIPICOLINATE REDUCTASE"/>
    <property type="match status" value="1"/>
</dbReference>
<reference evidence="15 16" key="1">
    <citation type="submission" date="2016-10" db="EMBL/GenBank/DDBJ databases">
        <authorList>
            <person name="de Groot N.N."/>
        </authorList>
    </citation>
    <scope>NUCLEOTIDE SEQUENCE [LARGE SCALE GENOMIC DNA]</scope>
    <source>
        <strain evidence="15 16">DSM 6793</strain>
    </source>
</reference>
<evidence type="ECO:0000313" key="16">
    <source>
        <dbReference type="Proteomes" id="UP000199514"/>
    </source>
</evidence>
<evidence type="ECO:0000256" key="8">
    <source>
        <dbReference type="ARBA" id="ARBA00037922"/>
    </source>
</evidence>
<keyword evidence="5" id="KW-0560">Oxidoreductase</keyword>
<comment type="similarity">
    <text evidence="1">Belongs to the DapB family.</text>
</comment>
<dbReference type="EC" id="1.17.1.8" evidence="9 12"/>
<dbReference type="AlphaFoldDB" id="A0A1I1D6G5"/>
<evidence type="ECO:0000256" key="1">
    <source>
        <dbReference type="ARBA" id="ARBA00006642"/>
    </source>
</evidence>
<dbReference type="GO" id="GO:0008839">
    <property type="term" value="F:4-hydroxy-tetrahydrodipicolinate reductase"/>
    <property type="evidence" value="ECO:0007669"/>
    <property type="project" value="UniProtKB-UniRule"/>
</dbReference>
<dbReference type="SUPFAM" id="SSF51735">
    <property type="entry name" value="NAD(P)-binding Rossmann-fold domains"/>
    <property type="match status" value="1"/>
</dbReference>
<evidence type="ECO:0000256" key="2">
    <source>
        <dbReference type="ARBA" id="ARBA00022605"/>
    </source>
</evidence>
<evidence type="ECO:0000313" key="15">
    <source>
        <dbReference type="EMBL" id="SFB70589.1"/>
    </source>
</evidence>
<name>A0A1I1D6G5_9BACT</name>
<evidence type="ECO:0000259" key="14">
    <source>
        <dbReference type="Pfam" id="PF05173"/>
    </source>
</evidence>
<keyword evidence="7" id="KW-0457">Lysine biosynthesis</keyword>
<dbReference type="SUPFAM" id="SSF55347">
    <property type="entry name" value="Glyceraldehyde-3-phosphate dehydrogenase-like, C-terminal domain"/>
    <property type="match status" value="1"/>
</dbReference>
<evidence type="ECO:0000256" key="4">
    <source>
        <dbReference type="ARBA" id="ARBA00022915"/>
    </source>
</evidence>
<evidence type="ECO:0000256" key="11">
    <source>
        <dbReference type="ARBA" id="ARBA00049396"/>
    </source>
</evidence>
<evidence type="ECO:0000259" key="13">
    <source>
        <dbReference type="Pfam" id="PF01113"/>
    </source>
</evidence>
<dbReference type="STRING" id="927664.SAMN05421780_10110"/>
<gene>
    <name evidence="15" type="ORF">SAMN05421780_10110</name>
</gene>
<evidence type="ECO:0000256" key="3">
    <source>
        <dbReference type="ARBA" id="ARBA00022857"/>
    </source>
</evidence>
<comment type="pathway">
    <text evidence="8">Amino-acid biosynthesis; L-lysine biosynthesis via DAP pathway; (S)-tetrahydrodipicolinate from L-aspartate: step 4/4.</text>
</comment>
<feature type="domain" description="Dihydrodipicolinate reductase C-terminal" evidence="14">
    <location>
        <begin position="96"/>
        <end position="226"/>
    </location>
</feature>
<evidence type="ECO:0000256" key="12">
    <source>
        <dbReference type="NCBIfam" id="TIGR00036"/>
    </source>
</evidence>
<dbReference type="InterPro" id="IPR000846">
    <property type="entry name" value="DapB_N"/>
</dbReference>
<keyword evidence="3" id="KW-0521">NADP</keyword>
<dbReference type="Gene3D" id="3.40.50.720">
    <property type="entry name" value="NAD(P)-binding Rossmann-like Domain"/>
    <property type="match status" value="1"/>
</dbReference>
<dbReference type="Proteomes" id="UP000199514">
    <property type="component" value="Unassembled WGS sequence"/>
</dbReference>
<comment type="catalytic activity">
    <reaction evidence="10">
        <text>(S)-2,3,4,5-tetrahydrodipicolinate + NADP(+) + H2O = (2S,4S)-4-hydroxy-2,3,4,5-tetrahydrodipicolinate + NADPH + H(+)</text>
        <dbReference type="Rhea" id="RHEA:35331"/>
        <dbReference type="ChEBI" id="CHEBI:15377"/>
        <dbReference type="ChEBI" id="CHEBI:15378"/>
        <dbReference type="ChEBI" id="CHEBI:16845"/>
        <dbReference type="ChEBI" id="CHEBI:57783"/>
        <dbReference type="ChEBI" id="CHEBI:58349"/>
        <dbReference type="ChEBI" id="CHEBI:67139"/>
        <dbReference type="EC" id="1.17.1.8"/>
    </reaction>
</comment>
<dbReference type="GO" id="GO:0019877">
    <property type="term" value="P:diaminopimelate biosynthetic process"/>
    <property type="evidence" value="ECO:0007669"/>
    <property type="project" value="UniProtKB-KW"/>
</dbReference>
<proteinExistence type="inferred from homology"/>
<dbReference type="GO" id="GO:0009089">
    <property type="term" value="P:lysine biosynthetic process via diaminopimelate"/>
    <property type="evidence" value="ECO:0007669"/>
    <property type="project" value="UniProtKB-UniRule"/>
</dbReference>
<accession>A0A1I1D6G5</accession>
<dbReference type="GO" id="GO:0005829">
    <property type="term" value="C:cytosol"/>
    <property type="evidence" value="ECO:0007669"/>
    <property type="project" value="TreeGrafter"/>
</dbReference>
<evidence type="ECO:0000256" key="6">
    <source>
        <dbReference type="ARBA" id="ARBA00023027"/>
    </source>
</evidence>
<dbReference type="Gene3D" id="3.30.360.10">
    <property type="entry name" value="Dihydrodipicolinate Reductase, domain 2"/>
    <property type="match status" value="1"/>
</dbReference>
<dbReference type="Pfam" id="PF05173">
    <property type="entry name" value="DapB_C"/>
    <property type="match status" value="1"/>
</dbReference>
<evidence type="ECO:0000256" key="9">
    <source>
        <dbReference type="ARBA" id="ARBA00038983"/>
    </source>
</evidence>
<dbReference type="EMBL" id="FOLE01000001">
    <property type="protein sequence ID" value="SFB70589.1"/>
    <property type="molecule type" value="Genomic_DNA"/>
</dbReference>
<feature type="domain" description="Dihydrodipicolinate reductase N-terminal" evidence="13">
    <location>
        <begin position="25"/>
        <end position="92"/>
    </location>
</feature>
<keyword evidence="4" id="KW-0220">Diaminopimelate biosynthesis</keyword>
<sequence>MGKFIEQIALQRGHEIVGRISSSSPDKLNQFNGQNTDVAIEFTQPEAAFEHVSYCAKNNIAVVCGTTGWYARRPEAEAIVNQHNGAFFHASNFSIGVNLFFHLNKLAAQVFEKYPVYDVRMEEIHHTEKKDAPSGTAITLAEGILQNFSRKNQWTLNEGAQDTDLIIKALREPHVPGTHTVSYESAIDTITLTHTAHSREGFATGAVLAAEWLKGREGVFGMAEMLGF</sequence>
<keyword evidence="6" id="KW-0520">NAD</keyword>
<organism evidence="15 16">
    <name type="scientific">Flexibacter flexilis DSM 6793</name>
    <dbReference type="NCBI Taxonomy" id="927664"/>
    <lineage>
        <taxon>Bacteria</taxon>
        <taxon>Pseudomonadati</taxon>
        <taxon>Bacteroidota</taxon>
        <taxon>Cytophagia</taxon>
        <taxon>Cytophagales</taxon>
        <taxon>Flexibacteraceae</taxon>
        <taxon>Flexibacter</taxon>
    </lineage>
</organism>
<evidence type="ECO:0000256" key="10">
    <source>
        <dbReference type="ARBA" id="ARBA00049080"/>
    </source>
</evidence>
<dbReference type="InterPro" id="IPR022663">
    <property type="entry name" value="DapB_C"/>
</dbReference>
<keyword evidence="2" id="KW-0028">Amino-acid biosynthesis</keyword>
<evidence type="ECO:0000256" key="5">
    <source>
        <dbReference type="ARBA" id="ARBA00023002"/>
    </source>
</evidence>
<dbReference type="NCBIfam" id="TIGR00036">
    <property type="entry name" value="dapB"/>
    <property type="match status" value="1"/>
</dbReference>
<evidence type="ECO:0000256" key="7">
    <source>
        <dbReference type="ARBA" id="ARBA00023154"/>
    </source>
</evidence>
<dbReference type="PANTHER" id="PTHR20836:SF0">
    <property type="entry name" value="4-HYDROXY-TETRAHYDRODIPICOLINATE REDUCTASE 1, CHLOROPLASTIC-RELATED"/>
    <property type="match status" value="1"/>
</dbReference>
<comment type="catalytic activity">
    <reaction evidence="11">
        <text>(S)-2,3,4,5-tetrahydrodipicolinate + NAD(+) + H2O = (2S,4S)-4-hydroxy-2,3,4,5-tetrahydrodipicolinate + NADH + H(+)</text>
        <dbReference type="Rhea" id="RHEA:35323"/>
        <dbReference type="ChEBI" id="CHEBI:15377"/>
        <dbReference type="ChEBI" id="CHEBI:15378"/>
        <dbReference type="ChEBI" id="CHEBI:16845"/>
        <dbReference type="ChEBI" id="CHEBI:57540"/>
        <dbReference type="ChEBI" id="CHEBI:57945"/>
        <dbReference type="ChEBI" id="CHEBI:67139"/>
        <dbReference type="EC" id="1.17.1.8"/>
    </reaction>
</comment>